<dbReference type="AlphaFoldDB" id="A0A183L793"/>
<dbReference type="Proteomes" id="UP000279833">
    <property type="component" value="Unassembled WGS sequence"/>
</dbReference>
<protein>
    <submittedName>
        <fullName evidence="2 4">Uncharacterized protein</fullName>
    </submittedName>
</protein>
<proteinExistence type="predicted"/>
<accession>A0A183L793</accession>
<keyword evidence="3" id="KW-1185">Reference proteome</keyword>
<evidence type="ECO:0000313" key="4">
    <source>
        <dbReference type="WBParaSite" id="SCUD_0002321601-mRNA-1"/>
    </source>
</evidence>
<reference evidence="2 3" key="2">
    <citation type="submission" date="2018-11" db="EMBL/GenBank/DDBJ databases">
        <authorList>
            <consortium name="Pathogen Informatics"/>
        </authorList>
    </citation>
    <scope>NUCLEOTIDE SEQUENCE [LARGE SCALE GENOMIC DNA]</scope>
    <source>
        <strain evidence="2">Dakar</strain>
        <strain evidence="3">Dakar, Senegal</strain>
    </source>
</reference>
<dbReference type="EMBL" id="UZAK01052828">
    <property type="protein sequence ID" value="VDP81927.1"/>
    <property type="molecule type" value="Genomic_DNA"/>
</dbReference>
<name>A0A183L793_9TREM</name>
<dbReference type="WBParaSite" id="SCUD_0002321601-mRNA-1">
    <property type="protein sequence ID" value="SCUD_0002321601-mRNA-1"/>
    <property type="gene ID" value="SCUD_0002321601"/>
</dbReference>
<feature type="compositionally biased region" description="Basic residues" evidence="1">
    <location>
        <begin position="13"/>
        <end position="38"/>
    </location>
</feature>
<sequence>MYVYIDRNFCGPRKPKEKNKRDMKRLSVKRKGVNNTRH</sequence>
<gene>
    <name evidence="2" type="ORF">SCUD_LOCUS23213</name>
</gene>
<feature type="region of interest" description="Disordered" evidence="1">
    <location>
        <begin position="11"/>
        <end position="38"/>
    </location>
</feature>
<evidence type="ECO:0000313" key="2">
    <source>
        <dbReference type="EMBL" id="VDP81927.1"/>
    </source>
</evidence>
<reference evidence="4" key="1">
    <citation type="submission" date="2016-06" db="UniProtKB">
        <authorList>
            <consortium name="WormBaseParasite"/>
        </authorList>
    </citation>
    <scope>IDENTIFICATION</scope>
</reference>
<evidence type="ECO:0000256" key="1">
    <source>
        <dbReference type="SAM" id="MobiDB-lite"/>
    </source>
</evidence>
<organism evidence="4">
    <name type="scientific">Schistosoma curassoni</name>
    <dbReference type="NCBI Taxonomy" id="6186"/>
    <lineage>
        <taxon>Eukaryota</taxon>
        <taxon>Metazoa</taxon>
        <taxon>Spiralia</taxon>
        <taxon>Lophotrochozoa</taxon>
        <taxon>Platyhelminthes</taxon>
        <taxon>Trematoda</taxon>
        <taxon>Digenea</taxon>
        <taxon>Strigeidida</taxon>
        <taxon>Schistosomatoidea</taxon>
        <taxon>Schistosomatidae</taxon>
        <taxon>Schistosoma</taxon>
    </lineage>
</organism>
<evidence type="ECO:0000313" key="3">
    <source>
        <dbReference type="Proteomes" id="UP000279833"/>
    </source>
</evidence>